<evidence type="ECO:0000313" key="6">
    <source>
        <dbReference type="EMBL" id="MFD2141786.1"/>
    </source>
</evidence>
<dbReference type="Gene3D" id="3.30.70.2450">
    <property type="match status" value="1"/>
</dbReference>
<feature type="transmembrane region" description="Helical" evidence="4">
    <location>
        <begin position="12"/>
        <end position="29"/>
    </location>
</feature>
<dbReference type="RefSeq" id="WP_343207612.1">
    <property type="nucleotide sequence ID" value="NZ_JAHBGB010000001.1"/>
</dbReference>
<evidence type="ECO:0000256" key="2">
    <source>
        <dbReference type="ARBA" id="ARBA00022630"/>
    </source>
</evidence>
<dbReference type="EMBL" id="JBHUHD010000001">
    <property type="protein sequence ID" value="MFD2141786.1"/>
    <property type="molecule type" value="Genomic_DNA"/>
</dbReference>
<evidence type="ECO:0000256" key="4">
    <source>
        <dbReference type="SAM" id="Phobius"/>
    </source>
</evidence>
<accession>A0ABW4Z040</accession>
<dbReference type="InterPro" id="IPR002938">
    <property type="entry name" value="FAD-bd"/>
</dbReference>
<evidence type="ECO:0000313" key="7">
    <source>
        <dbReference type="Proteomes" id="UP001597299"/>
    </source>
</evidence>
<dbReference type="Proteomes" id="UP001597299">
    <property type="component" value="Unassembled WGS sequence"/>
</dbReference>
<keyword evidence="4" id="KW-0812">Transmembrane</keyword>
<dbReference type="Pfam" id="PF01494">
    <property type="entry name" value="FAD_binding_3"/>
    <property type="match status" value="1"/>
</dbReference>
<organism evidence="6 7">
    <name type="scientific">Ancylobacter oerskovii</name>
    <dbReference type="NCBI Taxonomy" id="459519"/>
    <lineage>
        <taxon>Bacteria</taxon>
        <taxon>Pseudomonadati</taxon>
        <taxon>Pseudomonadota</taxon>
        <taxon>Alphaproteobacteria</taxon>
        <taxon>Hyphomicrobiales</taxon>
        <taxon>Xanthobacteraceae</taxon>
        <taxon>Ancylobacter</taxon>
    </lineage>
</organism>
<protein>
    <submittedName>
        <fullName evidence="6">FAD-dependent monooxygenase</fullName>
    </submittedName>
</protein>
<gene>
    <name evidence="6" type="ORF">ACFSNC_15350</name>
</gene>
<dbReference type="PANTHER" id="PTHR43004">
    <property type="entry name" value="TRK SYSTEM POTASSIUM UPTAKE PROTEIN"/>
    <property type="match status" value="1"/>
</dbReference>
<keyword evidence="6" id="KW-0503">Monooxygenase</keyword>
<dbReference type="InterPro" id="IPR050641">
    <property type="entry name" value="RIFMO-like"/>
</dbReference>
<dbReference type="PRINTS" id="PR00420">
    <property type="entry name" value="RNGMNOXGNASE"/>
</dbReference>
<dbReference type="PANTHER" id="PTHR43004:SF19">
    <property type="entry name" value="BINDING MONOOXYGENASE, PUTATIVE (JCVI)-RELATED"/>
    <property type="match status" value="1"/>
</dbReference>
<name>A0ABW4Z040_9HYPH</name>
<evidence type="ECO:0000259" key="5">
    <source>
        <dbReference type="Pfam" id="PF01494"/>
    </source>
</evidence>
<evidence type="ECO:0000256" key="3">
    <source>
        <dbReference type="ARBA" id="ARBA00022827"/>
    </source>
</evidence>
<sequence length="536" mass="56826">MPPDVPPVPQQVLIVGAGPVGLVLAAVLARQGLRARLVERLAAPSPYCRAIGITPRTLEVMDDLGLAGELVAAGLWLDGLRTLVHGYPARETENDFSDLPYAQLGVPQYATERILAEHLARHGIGIERGVELVGLVQDGEGVEATFADGSAARFSHVVGCDGAHSAVRRALGIPFEGEAWPMAFMLGDVRIDWDLPRGRALFAIRPAPDAPPDFFVAIPLPERGRYRVSMVAPERLWPSGEGGARGVEHGILADRPGAALADLQEVADRLLPDPPALSDLRWSSIFRISMRLAARYGEGRVFIAGDACHIHPPTGGQGMNTGIQDAYNLGWKLAAVLRGGAGPELLASYEAERRPVAEEVIARTVEQSMSFGKPKKPEDRLADTQLLVNYRGGPLSAGTAFGPVAPGDRLPEVQGLRRHGIGFPLRLADAVRGPDWVLLAAVRPDGLPALEGLAARLKSALRLPPRVIVVVPGDAPLEDAPGVSLHHDAAGMFAAALGASGAWLVRPDKYLGWTGAADDAGGMLDYLTQMAGLAAR</sequence>
<keyword evidence="4" id="KW-1133">Transmembrane helix</keyword>
<dbReference type="Gene3D" id="3.50.50.60">
    <property type="entry name" value="FAD/NAD(P)-binding domain"/>
    <property type="match status" value="1"/>
</dbReference>
<evidence type="ECO:0000256" key="1">
    <source>
        <dbReference type="ARBA" id="ARBA00001974"/>
    </source>
</evidence>
<dbReference type="InterPro" id="IPR036188">
    <property type="entry name" value="FAD/NAD-bd_sf"/>
</dbReference>
<proteinExistence type="predicted"/>
<keyword evidence="2" id="KW-0285">Flavoprotein</keyword>
<keyword evidence="6" id="KW-0560">Oxidoreductase</keyword>
<comment type="caution">
    <text evidence="6">The sequence shown here is derived from an EMBL/GenBank/DDBJ whole genome shotgun (WGS) entry which is preliminary data.</text>
</comment>
<dbReference type="Gene3D" id="3.40.30.120">
    <property type="match status" value="1"/>
</dbReference>
<comment type="cofactor">
    <cofactor evidence="1">
        <name>FAD</name>
        <dbReference type="ChEBI" id="CHEBI:57692"/>
    </cofactor>
</comment>
<dbReference type="SUPFAM" id="SSF51905">
    <property type="entry name" value="FAD/NAD(P)-binding domain"/>
    <property type="match status" value="1"/>
</dbReference>
<feature type="domain" description="FAD-binding" evidence="5">
    <location>
        <begin position="11"/>
        <end position="363"/>
    </location>
</feature>
<dbReference type="GO" id="GO:0004497">
    <property type="term" value="F:monooxygenase activity"/>
    <property type="evidence" value="ECO:0007669"/>
    <property type="project" value="UniProtKB-KW"/>
</dbReference>
<reference evidence="7" key="1">
    <citation type="journal article" date="2019" name="Int. J. Syst. Evol. Microbiol.">
        <title>The Global Catalogue of Microorganisms (GCM) 10K type strain sequencing project: providing services to taxonomists for standard genome sequencing and annotation.</title>
        <authorList>
            <consortium name="The Broad Institute Genomics Platform"/>
            <consortium name="The Broad Institute Genome Sequencing Center for Infectious Disease"/>
            <person name="Wu L."/>
            <person name="Ma J."/>
        </authorList>
    </citation>
    <scope>NUCLEOTIDE SEQUENCE [LARGE SCALE GENOMIC DNA]</scope>
    <source>
        <strain evidence="7">CCM 7435</strain>
    </source>
</reference>
<keyword evidence="7" id="KW-1185">Reference proteome</keyword>
<keyword evidence="3" id="KW-0274">FAD</keyword>
<keyword evidence="4" id="KW-0472">Membrane</keyword>